<keyword evidence="2" id="KW-0789">Thiol protease inhibitor</keyword>
<keyword evidence="3" id="KW-0732">Signal</keyword>
<dbReference type="Pfam" id="PF13620">
    <property type="entry name" value="CarboxypepD_reg"/>
    <property type="match status" value="1"/>
</dbReference>
<dbReference type="PANTHER" id="PTHR36530:SF1">
    <property type="entry name" value="AMOEBIASIN-1"/>
    <property type="match status" value="1"/>
</dbReference>
<sequence length="208" mass="21969">MSYRFISCCVVALMLSLSSVGVGFASEDGQIMGFIVDSAGRPVPNVTVKVVGGEKELTAMSDRKGEFVLRDLSPDVPLSVLWDEGKASSGKVEGVRVPPGGTLFVMTGYLSGEVGETLSFRIPSNPTTGYSWAIADRGNPSVAVPVGNLMESRDEAKDPRGNVGAGGNELWLFRCVGPGNSSVGLSYVRPWETDVQPSRVAVAILSVR</sequence>
<evidence type="ECO:0000256" key="1">
    <source>
        <dbReference type="ARBA" id="ARBA00022690"/>
    </source>
</evidence>
<gene>
    <name evidence="5" type="ORF">SAMN06275492_1223</name>
</gene>
<reference evidence="6" key="1">
    <citation type="submission" date="2017-04" db="EMBL/GenBank/DDBJ databases">
        <authorList>
            <person name="Varghese N."/>
            <person name="Submissions S."/>
        </authorList>
    </citation>
    <scope>NUCLEOTIDE SEQUENCE [LARGE SCALE GENOMIC DNA]</scope>
    <source>
        <strain evidence="6">USBA 82</strain>
    </source>
</reference>
<evidence type="ECO:0000313" key="6">
    <source>
        <dbReference type="Proteomes" id="UP000193355"/>
    </source>
</evidence>
<dbReference type="Gene3D" id="2.60.40.2020">
    <property type="match status" value="1"/>
</dbReference>
<dbReference type="Pfam" id="PF09394">
    <property type="entry name" value="Inhibitor_I42"/>
    <property type="match status" value="1"/>
</dbReference>
<dbReference type="SUPFAM" id="SSF141066">
    <property type="entry name" value="ICP-like"/>
    <property type="match status" value="1"/>
</dbReference>
<evidence type="ECO:0000259" key="4">
    <source>
        <dbReference type="Pfam" id="PF09394"/>
    </source>
</evidence>
<keyword evidence="6" id="KW-1185">Reference proteome</keyword>
<dbReference type="Gene3D" id="2.60.40.1120">
    <property type="entry name" value="Carboxypeptidase-like, regulatory domain"/>
    <property type="match status" value="1"/>
</dbReference>
<dbReference type="InterPro" id="IPR052781">
    <property type="entry name" value="Cys_protease_inhibitor_I42"/>
</dbReference>
<dbReference type="InterPro" id="IPR008969">
    <property type="entry name" value="CarboxyPept-like_regulatory"/>
</dbReference>
<dbReference type="PANTHER" id="PTHR36530">
    <property type="entry name" value="INHIBITOR OF CYSTEINE PEPTIDASE"/>
    <property type="match status" value="1"/>
</dbReference>
<dbReference type="EMBL" id="FXBB01000022">
    <property type="protein sequence ID" value="SMG36683.1"/>
    <property type="molecule type" value="Genomic_DNA"/>
</dbReference>
<feature type="signal peptide" evidence="3">
    <location>
        <begin position="1"/>
        <end position="25"/>
    </location>
</feature>
<keyword evidence="1" id="KW-0646">Protease inhibitor</keyword>
<name>A0A1X7K7K9_9BACT</name>
<proteinExistence type="predicted"/>
<feature type="chain" id="PRO_5012801443" evidence="3">
    <location>
        <begin position="26"/>
        <end position="208"/>
    </location>
</feature>
<evidence type="ECO:0000256" key="2">
    <source>
        <dbReference type="ARBA" id="ARBA00022704"/>
    </source>
</evidence>
<dbReference type="InterPro" id="IPR036331">
    <property type="entry name" value="Chagasin-like_sf"/>
</dbReference>
<dbReference type="Proteomes" id="UP000193355">
    <property type="component" value="Unassembled WGS sequence"/>
</dbReference>
<dbReference type="AlphaFoldDB" id="A0A1X7K7K9"/>
<dbReference type="SUPFAM" id="SSF49464">
    <property type="entry name" value="Carboxypeptidase regulatory domain-like"/>
    <property type="match status" value="1"/>
</dbReference>
<evidence type="ECO:0000313" key="5">
    <source>
        <dbReference type="EMBL" id="SMG36683.1"/>
    </source>
</evidence>
<organism evidence="5 6">
    <name type="scientific">Dethiosulfovibrio salsuginis</name>
    <dbReference type="NCBI Taxonomy" id="561720"/>
    <lineage>
        <taxon>Bacteria</taxon>
        <taxon>Thermotogati</taxon>
        <taxon>Synergistota</taxon>
        <taxon>Synergistia</taxon>
        <taxon>Synergistales</taxon>
        <taxon>Dethiosulfovibrionaceae</taxon>
        <taxon>Dethiosulfovibrio</taxon>
    </lineage>
</organism>
<dbReference type="GO" id="GO:0004869">
    <property type="term" value="F:cysteine-type endopeptidase inhibitor activity"/>
    <property type="evidence" value="ECO:0007669"/>
    <property type="project" value="UniProtKB-KW"/>
</dbReference>
<dbReference type="InterPro" id="IPR018990">
    <property type="entry name" value="Prot_inh_I42_chagasin"/>
</dbReference>
<feature type="domain" description="Proteinase inhibitor I42 chagasin" evidence="4">
    <location>
        <begin position="114"/>
        <end position="199"/>
    </location>
</feature>
<evidence type="ECO:0000256" key="3">
    <source>
        <dbReference type="SAM" id="SignalP"/>
    </source>
</evidence>
<dbReference type="STRING" id="561720.SAMN06275492_1223"/>
<dbReference type="RefSeq" id="WP_085544953.1">
    <property type="nucleotide sequence ID" value="NZ_FXBB01000022.1"/>
</dbReference>
<accession>A0A1X7K7K9</accession>
<dbReference type="OrthoDB" id="5637at2"/>
<protein>
    <submittedName>
        <fullName evidence="5">Predicted secreted protein</fullName>
    </submittedName>
</protein>